<accession>A0A0L7CXH1</accession>
<evidence type="ECO:0000313" key="4">
    <source>
        <dbReference type="Proteomes" id="UP000036802"/>
    </source>
</evidence>
<dbReference type="PANTHER" id="PTHR30290:SF38">
    <property type="entry name" value="D,D-DIPEPTIDE-BINDING PERIPLASMIC PROTEIN DDPA-RELATED"/>
    <property type="match status" value="1"/>
</dbReference>
<dbReference type="InterPro" id="IPR039424">
    <property type="entry name" value="SBP_5"/>
</dbReference>
<dbReference type="Gene3D" id="3.90.76.10">
    <property type="entry name" value="Dipeptide-binding Protein, Domain 1"/>
    <property type="match status" value="1"/>
</dbReference>
<dbReference type="GO" id="GO:0043190">
    <property type="term" value="C:ATP-binding cassette (ABC) transporter complex"/>
    <property type="evidence" value="ECO:0007669"/>
    <property type="project" value="InterPro"/>
</dbReference>
<name>A0A0L7CXH1_BIFBR</name>
<dbReference type="Gene3D" id="3.10.105.10">
    <property type="entry name" value="Dipeptide-binding Protein, Domain 3"/>
    <property type="match status" value="1"/>
</dbReference>
<dbReference type="PIRSF" id="PIRSF002741">
    <property type="entry name" value="MppA"/>
    <property type="match status" value="1"/>
</dbReference>
<dbReference type="Gene3D" id="3.40.190.10">
    <property type="entry name" value="Periplasmic binding protein-like II"/>
    <property type="match status" value="1"/>
</dbReference>
<evidence type="ECO:0000259" key="2">
    <source>
        <dbReference type="Pfam" id="PF00496"/>
    </source>
</evidence>
<dbReference type="PATRIC" id="fig|1365964.3.peg.1556"/>
<reference evidence="3 4" key="1">
    <citation type="journal article" date="2015" name="Int J Genomics">
        <title>Comparative Genomics Revealed Genetic Diversity and Species/Strain-Level Differences in Carbohydrate Metabolism of Three Probiotic Bifidobacterial Species.</title>
        <authorList>
            <person name="Odamaki T."/>
            <person name="Horigome A."/>
            <person name="Sugahara H."/>
            <person name="Hashikura N."/>
            <person name="Minami J."/>
            <person name="Xiao J.Z."/>
            <person name="Abe F."/>
        </authorList>
    </citation>
    <scope>NUCLEOTIDE SEQUENCE [LARGE SCALE GENOMIC DNA]</scope>
    <source>
        <strain evidence="3 4">MCC 1114</strain>
    </source>
</reference>
<dbReference type="AlphaFoldDB" id="A0A0L7CXH1"/>
<dbReference type="Pfam" id="PF00496">
    <property type="entry name" value="SBP_bac_5"/>
    <property type="match status" value="1"/>
</dbReference>
<dbReference type="InterPro" id="IPR000914">
    <property type="entry name" value="SBP_5_dom"/>
</dbReference>
<protein>
    <submittedName>
        <fullName evidence="3">ABC transporter substrate-binding protein</fullName>
    </submittedName>
</protein>
<keyword evidence="1" id="KW-0732">Signal</keyword>
<dbReference type="Proteomes" id="UP000036802">
    <property type="component" value="Unassembled WGS sequence"/>
</dbReference>
<gene>
    <name evidence="3" type="ORF">BBM1114_07680</name>
</gene>
<dbReference type="CDD" id="cd00995">
    <property type="entry name" value="PBP2_NikA_DppA_OppA_like"/>
    <property type="match status" value="1"/>
</dbReference>
<dbReference type="PANTHER" id="PTHR30290">
    <property type="entry name" value="PERIPLASMIC BINDING COMPONENT OF ABC TRANSPORTER"/>
    <property type="match status" value="1"/>
</dbReference>
<proteinExistence type="predicted"/>
<dbReference type="GO" id="GO:0042597">
    <property type="term" value="C:periplasmic space"/>
    <property type="evidence" value="ECO:0007669"/>
    <property type="project" value="UniProtKB-ARBA"/>
</dbReference>
<feature type="domain" description="Solute-binding protein family 5" evidence="2">
    <location>
        <begin position="104"/>
        <end position="451"/>
    </location>
</feature>
<dbReference type="GO" id="GO:0015833">
    <property type="term" value="P:peptide transport"/>
    <property type="evidence" value="ECO:0007669"/>
    <property type="project" value="TreeGrafter"/>
</dbReference>
<sequence length="537" mass="59482">MENRILIQLSLNEEEKPMYSWKTRMAKTAAAVLAGALALSGCGGGTGTTNAKGGPSVADTITAQVAYSSRDFNPLSTSMALPMAGNWHVTEALYTLQMSDYSLVSGLAAGEPEKISDTEYVITIRDGAKFSDGNAVTANDVKTSFERVMAPGGVYAPMLSFIDSITAQGDNKIDFKLKYAFTLFKERMSLVHIVPASQSDADLKKMPIGSGPWKYVEITDQQVKFDKNEYYNGEFPAQVSHMVWNVNVDDTARVTAMQNGKSDIMENVPAKAFDTLKAAGADIETVDGFNQAFIMFNTKQKPFDDKRVRQAVFYAIDTESMIKNQLSGEANMVTGFMPESFKAYHKASNVYTYNPEKAKELLKEAGVSEGVKFTLYTTDQTWITQLAPQIKNNLDAIGFNVDIQSMKSSALFPTITDKDDADFSMVLGPGDPTVFGNDPDVLLNWWFGDTVWTKQRMFWNGSDGYNKLHELMDKAVRSSGDEQQSYWNECFDLLSDELPMYPLFHRKLSTAVKKNVFSSYTPIGTTGLYFLNSKLNG</sequence>
<organism evidence="3 4">
    <name type="scientific">Bifidobacterium breve MCC 1114</name>
    <dbReference type="NCBI Taxonomy" id="1365964"/>
    <lineage>
        <taxon>Bacteria</taxon>
        <taxon>Bacillati</taxon>
        <taxon>Actinomycetota</taxon>
        <taxon>Actinomycetes</taxon>
        <taxon>Bifidobacteriales</taxon>
        <taxon>Bifidobacteriaceae</taxon>
        <taxon>Bifidobacterium</taxon>
    </lineage>
</organism>
<comment type="caution">
    <text evidence="3">The sequence shown here is derived from an EMBL/GenBank/DDBJ whole genome shotgun (WGS) entry which is preliminary data.</text>
</comment>
<evidence type="ECO:0000256" key="1">
    <source>
        <dbReference type="ARBA" id="ARBA00022729"/>
    </source>
</evidence>
<dbReference type="InterPro" id="IPR030678">
    <property type="entry name" value="Peptide/Ni-bd"/>
</dbReference>
<dbReference type="GO" id="GO:1904680">
    <property type="term" value="F:peptide transmembrane transporter activity"/>
    <property type="evidence" value="ECO:0007669"/>
    <property type="project" value="TreeGrafter"/>
</dbReference>
<evidence type="ECO:0000313" key="3">
    <source>
        <dbReference type="EMBL" id="KOA64293.1"/>
    </source>
</evidence>
<dbReference type="SUPFAM" id="SSF53850">
    <property type="entry name" value="Periplasmic binding protein-like II"/>
    <property type="match status" value="1"/>
</dbReference>
<dbReference type="EMBL" id="AVQC01000015">
    <property type="protein sequence ID" value="KOA64293.1"/>
    <property type="molecule type" value="Genomic_DNA"/>
</dbReference>